<dbReference type="AlphaFoldDB" id="A0A1I0ZI76"/>
<sequence>MSNLDIVHTGFAIKKNGRIHLMHASSKKSAVEISELPLADYLKANKTQSGYRVSRFAKSAIQAYTPVFKK</sequence>
<gene>
    <name evidence="1" type="ORF">SAMN04489723_106115</name>
</gene>
<name>A0A1I0ZI76_9BACT</name>
<dbReference type="EMBL" id="FOKK01000006">
    <property type="protein sequence ID" value="SFB25355.1"/>
    <property type="molecule type" value="Genomic_DNA"/>
</dbReference>
<organism evidence="1 2">
    <name type="scientific">Algoriphagus aquimarinus</name>
    <dbReference type="NCBI Taxonomy" id="237018"/>
    <lineage>
        <taxon>Bacteria</taxon>
        <taxon>Pseudomonadati</taxon>
        <taxon>Bacteroidota</taxon>
        <taxon>Cytophagia</taxon>
        <taxon>Cytophagales</taxon>
        <taxon>Cyclobacteriaceae</taxon>
        <taxon>Algoriphagus</taxon>
    </lineage>
</organism>
<evidence type="ECO:0000313" key="1">
    <source>
        <dbReference type="EMBL" id="SFB25355.1"/>
    </source>
</evidence>
<accession>A0A1I0ZI76</accession>
<evidence type="ECO:0000313" key="2">
    <source>
        <dbReference type="Proteomes" id="UP000198790"/>
    </source>
</evidence>
<reference evidence="1 2" key="1">
    <citation type="submission" date="2016-10" db="EMBL/GenBank/DDBJ databases">
        <authorList>
            <person name="de Groot N.N."/>
        </authorList>
    </citation>
    <scope>NUCLEOTIDE SEQUENCE [LARGE SCALE GENOMIC DNA]</scope>
    <source>
        <strain evidence="1 2">DSM 23399</strain>
    </source>
</reference>
<dbReference type="Pfam" id="PF07313">
    <property type="entry name" value="AmiA-like"/>
    <property type="match status" value="1"/>
</dbReference>
<keyword evidence="2" id="KW-1185">Reference proteome</keyword>
<dbReference type="InterPro" id="IPR038765">
    <property type="entry name" value="Papain-like_cys_pep_sf"/>
</dbReference>
<dbReference type="Gene3D" id="2.30.260.10">
    <property type="entry name" value="putative xylanase like domain"/>
    <property type="match status" value="1"/>
</dbReference>
<dbReference type="SUPFAM" id="SSF54001">
    <property type="entry name" value="Cysteine proteinases"/>
    <property type="match status" value="1"/>
</dbReference>
<proteinExistence type="predicted"/>
<protein>
    <submittedName>
        <fullName evidence="1">Uncharacterized protein</fullName>
    </submittedName>
</protein>
<dbReference type="InterPro" id="IPR010846">
    <property type="entry name" value="AmiA-like"/>
</dbReference>
<dbReference type="Proteomes" id="UP000198790">
    <property type="component" value="Unassembled WGS sequence"/>
</dbReference>
<dbReference type="STRING" id="237018.SAMN04489723_106115"/>